<dbReference type="RefSeq" id="WP_101442531.1">
    <property type="nucleotide sequence ID" value="NZ_PJMU01000001.1"/>
</dbReference>
<keyword evidence="17" id="KW-1185">Reference proteome</keyword>
<dbReference type="NCBIfam" id="NF002537">
    <property type="entry name" value="PRK02090.1"/>
    <property type="match status" value="1"/>
</dbReference>
<dbReference type="InterPro" id="IPR014729">
    <property type="entry name" value="Rossmann-like_a/b/a_fold"/>
</dbReference>
<dbReference type="HAMAP" id="MF_00063">
    <property type="entry name" value="CysH"/>
    <property type="match status" value="1"/>
</dbReference>
<keyword evidence="4 14" id="KW-0560">Oxidoreductase</keyword>
<dbReference type="SUPFAM" id="SSF52402">
    <property type="entry name" value="Adenine nucleotide alpha hydrolases-like"/>
    <property type="match status" value="1"/>
</dbReference>
<dbReference type="NCBIfam" id="TIGR02055">
    <property type="entry name" value="APS_reductase"/>
    <property type="match status" value="1"/>
</dbReference>
<dbReference type="EMBL" id="PJMU01000001">
    <property type="protein sequence ID" value="PKV75276.1"/>
    <property type="molecule type" value="Genomic_DNA"/>
</dbReference>
<evidence type="ECO:0000256" key="12">
    <source>
        <dbReference type="ARBA" id="ARBA00032041"/>
    </source>
</evidence>
<dbReference type="PANTHER" id="PTHR46482">
    <property type="entry name" value="5'-ADENYLYLSULFATE REDUCTASE 3, CHLOROPLASTIC"/>
    <property type="match status" value="1"/>
</dbReference>
<dbReference type="PANTHER" id="PTHR46482:SF9">
    <property type="entry name" value="5'-ADENYLYLSULFATE REDUCTASE 1, CHLOROPLASTIC"/>
    <property type="match status" value="1"/>
</dbReference>
<evidence type="ECO:0000256" key="11">
    <source>
        <dbReference type="ARBA" id="ARBA00030894"/>
    </source>
</evidence>
<dbReference type="AlphaFoldDB" id="A0A2N3V113"/>
<dbReference type="CDD" id="cd23945">
    <property type="entry name" value="PAPS_reductase"/>
    <property type="match status" value="1"/>
</dbReference>
<evidence type="ECO:0000256" key="13">
    <source>
        <dbReference type="ARBA" id="ARBA00048441"/>
    </source>
</evidence>
<comment type="similarity">
    <text evidence="1 14">Belongs to the PAPS reductase family. CysH subfamily.</text>
</comment>
<comment type="subcellular location">
    <subcellularLocation>
        <location evidence="14">Cytoplasm</location>
    </subcellularLocation>
</comment>
<protein>
    <recommendedName>
        <fullName evidence="10 14">Adenosine 5'-phosphosulfate reductase</fullName>
        <shortName evidence="14">APS reductase</shortName>
        <ecNumber evidence="9 14">1.8.4.10</ecNumber>
    </recommendedName>
    <alternativeName>
        <fullName evidence="12 14">5'-adenylylsulfate reductase</fullName>
    </alternativeName>
    <alternativeName>
        <fullName evidence="11 14">Thioredoxin-dependent 5'-adenylylsulfate reductase</fullName>
    </alternativeName>
</protein>
<dbReference type="GO" id="GO:0004604">
    <property type="term" value="F:phosphoadenylyl-sulfate reductase (thioredoxin) activity"/>
    <property type="evidence" value="ECO:0007669"/>
    <property type="project" value="UniProtKB-UniRule"/>
</dbReference>
<feature type="active site" description="Nucleophile; cysteine thiosulfonate intermediate" evidence="14">
    <location>
        <position position="229"/>
    </location>
</feature>
<evidence type="ECO:0000313" key="16">
    <source>
        <dbReference type="EMBL" id="PKV75276.1"/>
    </source>
</evidence>
<evidence type="ECO:0000259" key="15">
    <source>
        <dbReference type="Pfam" id="PF01507"/>
    </source>
</evidence>
<dbReference type="Gene3D" id="3.40.50.620">
    <property type="entry name" value="HUPs"/>
    <property type="match status" value="1"/>
</dbReference>
<gene>
    <name evidence="14" type="primary">cysH</name>
    <name evidence="16" type="ORF">BD749_0214</name>
</gene>
<dbReference type="GO" id="GO:0043866">
    <property type="term" value="F:adenylyl-sulfate reductase (thioredoxin) activity"/>
    <property type="evidence" value="ECO:0007669"/>
    <property type="project" value="UniProtKB-EC"/>
</dbReference>
<feature type="binding site" evidence="14">
    <location>
        <position position="119"/>
    </location>
    <ligand>
        <name>[4Fe-4S] cluster</name>
        <dbReference type="ChEBI" id="CHEBI:49883"/>
    </ligand>
</feature>
<dbReference type="GO" id="GO:0051539">
    <property type="term" value="F:4 iron, 4 sulfur cluster binding"/>
    <property type="evidence" value="ECO:0007669"/>
    <property type="project" value="UniProtKB-UniRule"/>
</dbReference>
<dbReference type="GO" id="GO:0019379">
    <property type="term" value="P:sulfate assimilation, phosphoadenylyl sulfate reduction by phosphoadenylyl-sulfate reductase (thioredoxin)"/>
    <property type="evidence" value="ECO:0007669"/>
    <property type="project" value="UniProtKB-UniRule"/>
</dbReference>
<dbReference type="GO" id="GO:0070814">
    <property type="term" value="P:hydrogen sulfide biosynthetic process"/>
    <property type="evidence" value="ECO:0007669"/>
    <property type="project" value="UniProtKB-UniRule"/>
</dbReference>
<name>A0A2N3V113_9BACT</name>
<organism evidence="16 17">
    <name type="scientific">Pontibacter ramchanderi</name>
    <dbReference type="NCBI Taxonomy" id="1179743"/>
    <lineage>
        <taxon>Bacteria</taxon>
        <taxon>Pseudomonadati</taxon>
        <taxon>Bacteroidota</taxon>
        <taxon>Cytophagia</taxon>
        <taxon>Cytophagales</taxon>
        <taxon>Hymenobacteraceae</taxon>
        <taxon>Pontibacter</taxon>
    </lineage>
</organism>
<feature type="binding site" evidence="14">
    <location>
        <position position="120"/>
    </location>
    <ligand>
        <name>[4Fe-4S] cluster</name>
        <dbReference type="ChEBI" id="CHEBI:49883"/>
    </ligand>
</feature>
<dbReference type="InterPro" id="IPR011798">
    <property type="entry name" value="APS_reductase"/>
</dbReference>
<evidence type="ECO:0000256" key="5">
    <source>
        <dbReference type="ARBA" id="ARBA00023004"/>
    </source>
</evidence>
<evidence type="ECO:0000256" key="2">
    <source>
        <dbReference type="ARBA" id="ARBA00022490"/>
    </source>
</evidence>
<dbReference type="OrthoDB" id="9794018at2"/>
<evidence type="ECO:0000256" key="14">
    <source>
        <dbReference type="HAMAP-Rule" id="MF_00063"/>
    </source>
</evidence>
<evidence type="ECO:0000256" key="9">
    <source>
        <dbReference type="ARBA" id="ARBA00024386"/>
    </source>
</evidence>
<keyword evidence="2 14" id="KW-0963">Cytoplasm</keyword>
<feature type="binding site" evidence="14">
    <location>
        <position position="202"/>
    </location>
    <ligand>
        <name>[4Fe-4S] cluster</name>
        <dbReference type="ChEBI" id="CHEBI:49883"/>
    </ligand>
</feature>
<comment type="cofactor">
    <cofactor evidence="14">
        <name>[4Fe-4S] cluster</name>
        <dbReference type="ChEBI" id="CHEBI:49883"/>
    </cofactor>
    <text evidence="14">Binds 1 [4Fe-4S] cluster per subunit.</text>
</comment>
<sequence length="240" mass="27427">MNLKDQLPSLLEEISNLPLAEALAWVANKFPGRVAFSTALGQEDQVITHAVFSQKLPIRIFSLDTGRLFQETYTLWADTEYKYKSKIEPFFPEAADVEGLITRNGVNGFYDSVENRKACCHVRKVLPLTRALQHVDVWVTGLRSGQSANRSSFSLLEWDEAFQVIKFNPIINWTYDEMIAYLHDNQVPYNKLHDQGFVSIGCAPCTRAILPGEEPRAGRWWWEQTQKECGLHANYSSKQN</sequence>
<accession>A0A2N3V113</accession>
<dbReference type="GO" id="GO:0046872">
    <property type="term" value="F:metal ion binding"/>
    <property type="evidence" value="ECO:0007669"/>
    <property type="project" value="UniProtKB-KW"/>
</dbReference>
<reference evidence="16 17" key="1">
    <citation type="submission" date="2017-12" db="EMBL/GenBank/DDBJ databases">
        <title>Genomic Encyclopedia of Type Strains, Phase III (KMG-III): the genomes of soil and plant-associated and newly described type strains.</title>
        <authorList>
            <person name="Whitman W."/>
        </authorList>
    </citation>
    <scope>NUCLEOTIDE SEQUENCE [LARGE SCALE GENOMIC DNA]</scope>
    <source>
        <strain evidence="16 17">LP43</strain>
    </source>
</reference>
<dbReference type="GO" id="GO:0005737">
    <property type="term" value="C:cytoplasm"/>
    <property type="evidence" value="ECO:0007669"/>
    <property type="project" value="UniProtKB-SubCell"/>
</dbReference>
<evidence type="ECO:0000256" key="10">
    <source>
        <dbReference type="ARBA" id="ARBA00029514"/>
    </source>
</evidence>
<keyword evidence="3 14" id="KW-0479">Metal-binding</keyword>
<evidence type="ECO:0000256" key="8">
    <source>
        <dbReference type="ARBA" id="ARBA00024327"/>
    </source>
</evidence>
<evidence type="ECO:0000256" key="3">
    <source>
        <dbReference type="ARBA" id="ARBA00022723"/>
    </source>
</evidence>
<evidence type="ECO:0000256" key="4">
    <source>
        <dbReference type="ARBA" id="ARBA00023002"/>
    </source>
</evidence>
<dbReference type="InterPro" id="IPR002500">
    <property type="entry name" value="PAPS_reduct_dom"/>
</dbReference>
<dbReference type="Pfam" id="PF01507">
    <property type="entry name" value="PAPS_reduct"/>
    <property type="match status" value="1"/>
</dbReference>
<evidence type="ECO:0000313" key="17">
    <source>
        <dbReference type="Proteomes" id="UP000233782"/>
    </source>
</evidence>
<dbReference type="GO" id="GO:0019344">
    <property type="term" value="P:cysteine biosynthetic process"/>
    <property type="evidence" value="ECO:0007669"/>
    <property type="project" value="InterPro"/>
</dbReference>
<comment type="catalytic activity">
    <reaction evidence="13 14">
        <text>[thioredoxin]-disulfide + sulfite + AMP + 2 H(+) = adenosine 5'-phosphosulfate + [thioredoxin]-dithiol</text>
        <dbReference type="Rhea" id="RHEA:21976"/>
        <dbReference type="Rhea" id="RHEA-COMP:10698"/>
        <dbReference type="Rhea" id="RHEA-COMP:10700"/>
        <dbReference type="ChEBI" id="CHEBI:15378"/>
        <dbReference type="ChEBI" id="CHEBI:17359"/>
        <dbReference type="ChEBI" id="CHEBI:29950"/>
        <dbReference type="ChEBI" id="CHEBI:50058"/>
        <dbReference type="ChEBI" id="CHEBI:58243"/>
        <dbReference type="ChEBI" id="CHEBI:456215"/>
        <dbReference type="EC" id="1.8.4.10"/>
    </reaction>
</comment>
<dbReference type="Proteomes" id="UP000233782">
    <property type="component" value="Unassembled WGS sequence"/>
</dbReference>
<keyword evidence="5 14" id="KW-0408">Iron</keyword>
<feature type="binding site" evidence="14">
    <location>
        <position position="205"/>
    </location>
    <ligand>
        <name>[4Fe-4S] cluster</name>
        <dbReference type="ChEBI" id="CHEBI:49883"/>
    </ligand>
</feature>
<dbReference type="PIRSF" id="PIRSF000857">
    <property type="entry name" value="PAPS_reductase"/>
    <property type="match status" value="1"/>
</dbReference>
<evidence type="ECO:0000256" key="7">
    <source>
        <dbReference type="ARBA" id="ARBA00024298"/>
    </source>
</evidence>
<evidence type="ECO:0000256" key="6">
    <source>
        <dbReference type="ARBA" id="ARBA00023014"/>
    </source>
</evidence>
<dbReference type="InterPro" id="IPR004511">
    <property type="entry name" value="PAPS/APS_Rdtase"/>
</dbReference>
<comment type="caution">
    <text evidence="16">The sequence shown here is derived from an EMBL/GenBank/DDBJ whole genome shotgun (WGS) entry which is preliminary data.</text>
</comment>
<comment type="pathway">
    <text evidence="8 14">Sulfur metabolism; hydrogen sulfide biosynthesis; sulfite from sulfate.</text>
</comment>
<dbReference type="EC" id="1.8.4.10" evidence="9 14"/>
<comment type="function">
    <text evidence="7 14">Catalyzes the formation of sulfite from adenosine 5'-phosphosulfate (APS) using thioredoxin as an electron donor.</text>
</comment>
<feature type="domain" description="Phosphoadenosine phosphosulphate reductase" evidence="15">
    <location>
        <begin position="34"/>
        <end position="208"/>
    </location>
</feature>
<keyword evidence="6 14" id="KW-0411">Iron-sulfur</keyword>
<proteinExistence type="inferred from homology"/>
<evidence type="ECO:0000256" key="1">
    <source>
        <dbReference type="ARBA" id="ARBA00009732"/>
    </source>
</evidence>